<dbReference type="EMBL" id="CP019630">
    <property type="protein sequence ID" value="AQQ05679.1"/>
    <property type="molecule type" value="Genomic_DNA"/>
</dbReference>
<name>A0ABM6I5Q2_9HYPH</name>
<reference evidence="1 2" key="1">
    <citation type="submission" date="2017-02" db="EMBL/GenBank/DDBJ databases">
        <authorList>
            <person name="Jeong S."/>
        </authorList>
    </citation>
    <scope>NUCLEOTIDE SEQUENCE [LARGE SCALE GENOMIC DNA]</scope>
    <source>
        <strain evidence="1 2">RMAR6-6</strain>
    </source>
</reference>
<gene>
    <name evidence="1" type="ORF">B0E33_20655</name>
</gene>
<protein>
    <submittedName>
        <fullName evidence="1">Uncharacterized protein</fullName>
    </submittedName>
</protein>
<evidence type="ECO:0000313" key="1">
    <source>
        <dbReference type="EMBL" id="AQQ05679.1"/>
    </source>
</evidence>
<sequence length="101" mass="11136">MENAMADPLEAQTRGDGVRTWQIFMTTGEKIEFSGGWNMSAGSYIPATFLSDVETFHRTGQKPNYPTNVHYLFPKSNKDSTIAASLSVDIGQILAVVMLPH</sequence>
<evidence type="ECO:0000313" key="2">
    <source>
        <dbReference type="Proteomes" id="UP000188174"/>
    </source>
</evidence>
<accession>A0ABM6I5Q2</accession>
<organism evidence="1 2">
    <name type="scientific">Roseibium algicola</name>
    <dbReference type="NCBI Taxonomy" id="2857014"/>
    <lineage>
        <taxon>Bacteria</taxon>
        <taxon>Pseudomonadati</taxon>
        <taxon>Pseudomonadota</taxon>
        <taxon>Alphaproteobacteria</taxon>
        <taxon>Hyphomicrobiales</taxon>
        <taxon>Stappiaceae</taxon>
        <taxon>Roseibium</taxon>
    </lineage>
</organism>
<keyword evidence="2" id="KW-1185">Reference proteome</keyword>
<proteinExistence type="predicted"/>
<dbReference type="RefSeq" id="WP_077292276.1">
    <property type="nucleotide sequence ID" value="NZ_CP019630.1"/>
</dbReference>
<dbReference type="Proteomes" id="UP000188174">
    <property type="component" value="Chromosome"/>
</dbReference>